<comment type="subcellular location">
    <subcellularLocation>
        <location evidence="1">Membrane</location>
        <topology evidence="1">Multi-pass membrane protein</topology>
    </subcellularLocation>
</comment>
<proteinExistence type="predicted"/>
<keyword evidence="4" id="KW-0029">Amino-acid transport</keyword>
<feature type="compositionally biased region" description="Polar residues" evidence="8">
    <location>
        <begin position="780"/>
        <end position="792"/>
    </location>
</feature>
<feature type="transmembrane region" description="Helical" evidence="9">
    <location>
        <begin position="374"/>
        <end position="394"/>
    </location>
</feature>
<feature type="transmembrane region" description="Helical" evidence="9">
    <location>
        <begin position="184"/>
        <end position="205"/>
    </location>
</feature>
<evidence type="ECO:0000256" key="3">
    <source>
        <dbReference type="ARBA" id="ARBA00022692"/>
    </source>
</evidence>
<dbReference type="RefSeq" id="XP_052741866.1">
    <property type="nucleotide sequence ID" value="XM_052885906.1"/>
</dbReference>
<reference evidence="12" key="1">
    <citation type="submission" date="2025-08" db="UniProtKB">
        <authorList>
            <consortium name="RefSeq"/>
        </authorList>
    </citation>
    <scope>IDENTIFICATION</scope>
</reference>
<evidence type="ECO:0000256" key="7">
    <source>
        <dbReference type="SAM" id="Coils"/>
    </source>
</evidence>
<feature type="transmembrane region" description="Helical" evidence="9">
    <location>
        <begin position="340"/>
        <end position="362"/>
    </location>
</feature>
<organism evidence="11 12">
    <name type="scientific">Bicyclus anynana</name>
    <name type="common">Squinting bush brown butterfly</name>
    <dbReference type="NCBI Taxonomy" id="110368"/>
    <lineage>
        <taxon>Eukaryota</taxon>
        <taxon>Metazoa</taxon>
        <taxon>Ecdysozoa</taxon>
        <taxon>Arthropoda</taxon>
        <taxon>Hexapoda</taxon>
        <taxon>Insecta</taxon>
        <taxon>Pterygota</taxon>
        <taxon>Neoptera</taxon>
        <taxon>Endopterygota</taxon>
        <taxon>Lepidoptera</taxon>
        <taxon>Glossata</taxon>
        <taxon>Ditrysia</taxon>
        <taxon>Papilionoidea</taxon>
        <taxon>Nymphalidae</taxon>
        <taxon>Satyrinae</taxon>
        <taxon>Satyrini</taxon>
        <taxon>Mycalesina</taxon>
        <taxon>Bicyclus</taxon>
    </lineage>
</organism>
<keyword evidence="2" id="KW-0813">Transport</keyword>
<feature type="coiled-coil region" evidence="7">
    <location>
        <begin position="564"/>
        <end position="598"/>
    </location>
</feature>
<evidence type="ECO:0000256" key="1">
    <source>
        <dbReference type="ARBA" id="ARBA00004141"/>
    </source>
</evidence>
<evidence type="ECO:0000313" key="11">
    <source>
        <dbReference type="Proteomes" id="UP001652582"/>
    </source>
</evidence>
<feature type="transmembrane region" description="Helical" evidence="9">
    <location>
        <begin position="266"/>
        <end position="295"/>
    </location>
</feature>
<dbReference type="PANTHER" id="PTHR22950">
    <property type="entry name" value="AMINO ACID TRANSPORTER"/>
    <property type="match status" value="1"/>
</dbReference>
<protein>
    <submittedName>
        <fullName evidence="12">Sodium-coupled neutral amino acid transporter 10</fullName>
    </submittedName>
</protein>
<dbReference type="InterPro" id="IPR013057">
    <property type="entry name" value="AA_transpt_TM"/>
</dbReference>
<gene>
    <name evidence="12" type="primary">LOC112051628</name>
</gene>
<feature type="transmembrane region" description="Helical" evidence="9">
    <location>
        <begin position="316"/>
        <end position="334"/>
    </location>
</feature>
<feature type="domain" description="Amino acid transporter transmembrane" evidence="10">
    <location>
        <begin position="7"/>
        <end position="392"/>
    </location>
</feature>
<feature type="coiled-coil region" evidence="7">
    <location>
        <begin position="642"/>
        <end position="672"/>
    </location>
</feature>
<sequence>MGTTGQSITLANSIIGVGILAMPFCFQQCGVLLATLILISMGLVSRLCCYFLLKSAIITRRRNYEFLAFHIFGPAGKMAVEMGIIGFLMGTCIAYFVVVGDLGPQIIAKMLNINQSDILRTSIMVIVSLVCVLPLGLLRNVDSLSNVSAATIAFYFCLVIKVIAEATGQLFTADWTSRLELWKPSGVLQCVPIFSMALFCQTQLFEIFESLPSLSLEKMCVVTKNAINICSGVYFTLGIFGYIAFGSQEISGNILMSLSPTMGSDVIKLGFVMSLAFSFPLIIFPCRASLYSFLYRKAHPSHHDHMVNHSIPEGPFRLLTLGIVGSALCVSLVLPTIELVLGLLGATVGVLICVVFPAAAFLDVTFKNTNERLLAKFVVVMGLIILVLGTYANLQAAENSRDKYDDKYITQERIDKIVEDFFQKREKSEEILGKIEKPFPVKDTNELEKSVVKDSEVQPPNPVAPESQSNEKLPVIFPVQEQKIDILPKVNIKDSVLHPKNVISKMNGDKRVNGISKIEIENKIEEPDKLEQPKEEKSQANQQKIDMMKQQQLIETIKQHGQEQKELLKEQKEILDELHKAKKEMQQSKKEIDSSEAKKIAVESIQKIANAAIQSLSGVSDKPADVKAEKHDTIDNIAKEAVNNINQETKKTLDAIQQIENEKKMNEQLEKEKIVKEVVPEIIQKENAPPVIQNLINHKSAFEPMKDNVDKSNIKDQGVNKEAIVNNKLDVNNLEQKTKEDSKSQLKPANNKQDNLDLKEHSHLPDEPKSYREGEDMQKNADSTPNDSNKQNVVIKPENGALNKNEPIKTKDNGDINFKADNILSNIANGNVVPRRKREVEDYIEKSRIKPENKEICKNAVKPVKGKPEEVLLPNVNLGDVELSNSLQGIALHHMRSLKSIQEEEKR</sequence>
<feature type="compositionally biased region" description="Basic and acidic residues" evidence="8">
    <location>
        <begin position="754"/>
        <end position="779"/>
    </location>
</feature>
<dbReference type="GeneID" id="112051628"/>
<evidence type="ECO:0000256" key="9">
    <source>
        <dbReference type="SAM" id="Phobius"/>
    </source>
</evidence>
<accession>A0ABM3LS45</accession>
<evidence type="ECO:0000256" key="8">
    <source>
        <dbReference type="SAM" id="MobiDB-lite"/>
    </source>
</evidence>
<feature type="compositionally biased region" description="Basic and acidic residues" evidence="8">
    <location>
        <begin position="524"/>
        <end position="538"/>
    </location>
</feature>
<feature type="transmembrane region" description="Helical" evidence="9">
    <location>
        <begin position="79"/>
        <end position="98"/>
    </location>
</feature>
<keyword evidence="7" id="KW-0175">Coiled coil</keyword>
<name>A0ABM3LS45_BICAN</name>
<evidence type="ECO:0000256" key="6">
    <source>
        <dbReference type="ARBA" id="ARBA00023136"/>
    </source>
</evidence>
<keyword evidence="11" id="KW-1185">Reference proteome</keyword>
<feature type="transmembrane region" description="Helical" evidence="9">
    <location>
        <begin position="7"/>
        <end position="24"/>
    </location>
</feature>
<keyword evidence="6 9" id="KW-0472">Membrane</keyword>
<evidence type="ECO:0000313" key="12">
    <source>
        <dbReference type="RefSeq" id="XP_052741866.1"/>
    </source>
</evidence>
<evidence type="ECO:0000256" key="4">
    <source>
        <dbReference type="ARBA" id="ARBA00022970"/>
    </source>
</evidence>
<feature type="transmembrane region" description="Helical" evidence="9">
    <location>
        <begin position="226"/>
        <end position="246"/>
    </location>
</feature>
<dbReference type="Pfam" id="PF01490">
    <property type="entry name" value="Aa_trans"/>
    <property type="match status" value="1"/>
</dbReference>
<feature type="transmembrane region" description="Helical" evidence="9">
    <location>
        <begin position="144"/>
        <end position="164"/>
    </location>
</feature>
<evidence type="ECO:0000259" key="10">
    <source>
        <dbReference type="Pfam" id="PF01490"/>
    </source>
</evidence>
<feature type="region of interest" description="Disordered" evidence="8">
    <location>
        <begin position="730"/>
        <end position="814"/>
    </location>
</feature>
<keyword evidence="5 9" id="KW-1133">Transmembrane helix</keyword>
<evidence type="ECO:0000256" key="2">
    <source>
        <dbReference type="ARBA" id="ARBA00022448"/>
    </source>
</evidence>
<feature type="region of interest" description="Disordered" evidence="8">
    <location>
        <begin position="524"/>
        <end position="543"/>
    </location>
</feature>
<feature type="transmembrane region" description="Helical" evidence="9">
    <location>
        <begin position="30"/>
        <end position="53"/>
    </location>
</feature>
<evidence type="ECO:0000256" key="5">
    <source>
        <dbReference type="ARBA" id="ARBA00022989"/>
    </source>
</evidence>
<keyword evidence="3 9" id="KW-0812">Transmembrane</keyword>
<feature type="transmembrane region" description="Helical" evidence="9">
    <location>
        <begin position="118"/>
        <end position="137"/>
    </location>
</feature>
<dbReference type="PANTHER" id="PTHR22950:SF646">
    <property type="entry name" value="SODIUM-COUPLED NEUTRAL AMINO ACID TRANSPORTER 10-RELATED"/>
    <property type="match status" value="1"/>
</dbReference>
<dbReference type="Proteomes" id="UP001652582">
    <property type="component" value="Chromosome 15"/>
</dbReference>